<sequence length="101" mass="11654">MGLVTAKEVAKAINIDKYGALGTLGGWSLMKILRLSALNRKYDKFKHLQGSEFLNALLDDLQISFEIPEEDLRRIPKTGPFITISNHPWVELMVYYYLNYF</sequence>
<gene>
    <name evidence="1" type="ORF">JCM19294_2391</name>
</gene>
<evidence type="ECO:0000313" key="2">
    <source>
        <dbReference type="Proteomes" id="UP000029221"/>
    </source>
</evidence>
<name>A0A090PXN3_9FLAO</name>
<comment type="caution">
    <text evidence="1">The sequence shown here is derived from an EMBL/GenBank/DDBJ whole genome shotgun (WGS) entry which is preliminary data.</text>
</comment>
<reference evidence="1" key="1">
    <citation type="journal article" date="2014" name="Genome Announc.">
        <title>Draft Genome Sequences of Marine Flavobacterium Nonlabens Strains NR17, NR24, NR27, NR32, NR33, and Ara13.</title>
        <authorList>
            <person name="Nakanishi M."/>
            <person name="Meirelles P."/>
            <person name="Suzuki R."/>
            <person name="Takatani N."/>
            <person name="Mino S."/>
            <person name="Suda W."/>
            <person name="Oshima K."/>
            <person name="Hattori M."/>
            <person name="Ohkuma M."/>
            <person name="Hosokawa M."/>
            <person name="Miyashita K."/>
            <person name="Thompson F.L."/>
            <person name="Niwa A."/>
            <person name="Sawabe T."/>
            <person name="Sawabe T."/>
        </authorList>
    </citation>
    <scope>NUCLEOTIDE SEQUENCE [LARGE SCALE GENOMIC DNA]</scope>
    <source>
        <strain evidence="1">JCM 19294</strain>
    </source>
</reference>
<dbReference type="Proteomes" id="UP000029221">
    <property type="component" value="Unassembled WGS sequence"/>
</dbReference>
<dbReference type="EMBL" id="BBML01000001">
    <property type="protein sequence ID" value="GAK95609.1"/>
    <property type="molecule type" value="Genomic_DNA"/>
</dbReference>
<organism evidence="1 2">
    <name type="scientific">Nonlabens tegetincola</name>
    <dbReference type="NCBI Taxonomy" id="323273"/>
    <lineage>
        <taxon>Bacteria</taxon>
        <taxon>Pseudomonadati</taxon>
        <taxon>Bacteroidota</taxon>
        <taxon>Flavobacteriia</taxon>
        <taxon>Flavobacteriales</taxon>
        <taxon>Flavobacteriaceae</taxon>
        <taxon>Nonlabens</taxon>
    </lineage>
</organism>
<dbReference type="eggNOG" id="COG0204">
    <property type="taxonomic scope" value="Bacteria"/>
</dbReference>
<dbReference type="AlphaFoldDB" id="A0A090PXN3"/>
<proteinExistence type="predicted"/>
<protein>
    <submittedName>
        <fullName evidence="1">Putative hemolysin</fullName>
    </submittedName>
</protein>
<evidence type="ECO:0000313" key="1">
    <source>
        <dbReference type="EMBL" id="GAK95609.1"/>
    </source>
</evidence>
<keyword evidence="2" id="KW-1185">Reference proteome</keyword>
<accession>A0A090PXN3</accession>